<gene>
    <name evidence="8" type="primary">nrfD</name>
    <name evidence="8" type="ORF">AArcSt11_04510</name>
</gene>
<dbReference type="Gene3D" id="1.20.1630.10">
    <property type="entry name" value="Formate dehydrogenase/DMSO reductase domain"/>
    <property type="match status" value="1"/>
</dbReference>
<feature type="transmembrane region" description="Helical" evidence="7">
    <location>
        <begin position="253"/>
        <end position="274"/>
    </location>
</feature>
<feature type="transmembrane region" description="Helical" evidence="7">
    <location>
        <begin position="294"/>
        <end position="318"/>
    </location>
</feature>
<protein>
    <submittedName>
        <fullName evidence="8">Polysulfide reductase NrfD</fullName>
    </submittedName>
</protein>
<reference evidence="8 9" key="1">
    <citation type="journal article" date="2022" name="Syst. Appl. Microbiol.">
        <title>Natronocalculus amylovorans gen. nov., sp. nov., and Natranaeroarchaeum aerophilus sp. nov., dominant culturable amylolytic natronoarchaea from hypersaline soda lakes in southwestern Siberia.</title>
        <authorList>
            <person name="Sorokin D.Y."/>
            <person name="Elcheninov A.G."/>
            <person name="Khizhniak T.V."/>
            <person name="Koenen M."/>
            <person name="Bale N.J."/>
            <person name="Damste J.S.S."/>
            <person name="Kublanov I.V."/>
        </authorList>
    </citation>
    <scope>NUCLEOTIDE SEQUENCE [LARGE SCALE GENOMIC DNA]</scope>
    <source>
        <strain evidence="8 9">AArc-St1-1</strain>
    </source>
</reference>
<keyword evidence="4 7" id="KW-0812">Transmembrane</keyword>
<dbReference type="EMBL" id="JAKRVY010000002">
    <property type="protein sequence ID" value="MCL9812914.1"/>
    <property type="molecule type" value="Genomic_DNA"/>
</dbReference>
<feature type="transmembrane region" description="Helical" evidence="7">
    <location>
        <begin position="105"/>
        <end position="126"/>
    </location>
</feature>
<keyword evidence="3" id="KW-1003">Cell membrane</keyword>
<evidence type="ECO:0000313" key="8">
    <source>
        <dbReference type="EMBL" id="MCL9812914.1"/>
    </source>
</evidence>
<organism evidence="8 9">
    <name type="scientific">Natranaeroarchaeum aerophilus</name>
    <dbReference type="NCBI Taxonomy" id="2917711"/>
    <lineage>
        <taxon>Archaea</taxon>
        <taxon>Methanobacteriati</taxon>
        <taxon>Methanobacteriota</taxon>
        <taxon>Stenosarchaea group</taxon>
        <taxon>Halobacteria</taxon>
        <taxon>Halobacteriales</taxon>
        <taxon>Natronoarchaeaceae</taxon>
        <taxon>Natranaeroarchaeum</taxon>
    </lineage>
</organism>
<evidence type="ECO:0000256" key="4">
    <source>
        <dbReference type="ARBA" id="ARBA00022692"/>
    </source>
</evidence>
<evidence type="ECO:0000256" key="7">
    <source>
        <dbReference type="SAM" id="Phobius"/>
    </source>
</evidence>
<evidence type="ECO:0000256" key="5">
    <source>
        <dbReference type="ARBA" id="ARBA00022989"/>
    </source>
</evidence>
<keyword evidence="6 7" id="KW-0472">Membrane</keyword>
<feature type="transmembrane region" description="Helical" evidence="7">
    <location>
        <begin position="64"/>
        <end position="85"/>
    </location>
</feature>
<evidence type="ECO:0000256" key="1">
    <source>
        <dbReference type="ARBA" id="ARBA00004651"/>
    </source>
</evidence>
<dbReference type="GO" id="GO:0005886">
    <property type="term" value="C:plasma membrane"/>
    <property type="evidence" value="ECO:0007669"/>
    <property type="project" value="UniProtKB-SubCell"/>
</dbReference>
<evidence type="ECO:0000256" key="6">
    <source>
        <dbReference type="ARBA" id="ARBA00023136"/>
    </source>
</evidence>
<name>A0AAE3FQR8_9EURY</name>
<dbReference type="Proteomes" id="UP001202674">
    <property type="component" value="Unassembled WGS sequence"/>
</dbReference>
<keyword evidence="9" id="KW-1185">Reference proteome</keyword>
<keyword evidence="5 7" id="KW-1133">Transmembrane helix</keyword>
<evidence type="ECO:0000313" key="9">
    <source>
        <dbReference type="Proteomes" id="UP001202674"/>
    </source>
</evidence>
<comment type="subcellular location">
    <subcellularLocation>
        <location evidence="1">Cell membrane</location>
        <topology evidence="1">Multi-pass membrane protein</topology>
    </subcellularLocation>
</comment>
<comment type="similarity">
    <text evidence="2">Belongs to the NrfD family.</text>
</comment>
<evidence type="ECO:0000256" key="3">
    <source>
        <dbReference type="ARBA" id="ARBA00022475"/>
    </source>
</evidence>
<feature type="transmembrane region" description="Helical" evidence="7">
    <location>
        <begin position="221"/>
        <end position="241"/>
    </location>
</feature>
<feature type="transmembrane region" description="Helical" evidence="7">
    <location>
        <begin position="182"/>
        <end position="201"/>
    </location>
</feature>
<dbReference type="AlphaFoldDB" id="A0AAE3FQR8"/>
<feature type="transmembrane region" description="Helical" evidence="7">
    <location>
        <begin position="20"/>
        <end position="43"/>
    </location>
</feature>
<proteinExistence type="inferred from homology"/>
<dbReference type="Pfam" id="PF03916">
    <property type="entry name" value="NrfD"/>
    <property type="match status" value="1"/>
</dbReference>
<comment type="caution">
    <text evidence="8">The sequence shown here is derived from an EMBL/GenBank/DDBJ whole genome shotgun (WGS) entry which is preliminary data.</text>
</comment>
<dbReference type="InterPro" id="IPR052049">
    <property type="entry name" value="Electron_transfer_protein"/>
</dbReference>
<dbReference type="InterPro" id="IPR005614">
    <property type="entry name" value="NrfD-like"/>
</dbReference>
<sequence length="367" mass="39087">MMDSPDGLVWMAQQEYGWYIAAYLFFSGLAGGAYLTGFAADLFGWRSGDEATEQSMRAITQWGVVLSLGAIAAGMFFLLFFHLGAPLRAMLFPVLFVNFGSWLVIGTWIIVLFSIVAVLQALWLLWDPHRLTATGRVRGGLTGTSAFPRRLTAWMETRFSVPVDTWLARLAAWTNPGRTGRLALSGVGSALALGMVAYTGLKLGYVSATVPLWDGTLLPFLFLASALSIGLAATIGATALFEGIHGTKVTTFSIADDVIILGEVLVLVLLLATLSAGGPGAVAAFELLTAEYGLLFWGGVVTIGLALPLALSVALIAVERRADVHTSERLGRLVRGAYTMKFGFVVLGGVALRYLIIAAAYNAPLTT</sequence>
<dbReference type="RefSeq" id="WP_250595046.1">
    <property type="nucleotide sequence ID" value="NZ_JAKRVY010000002.1"/>
</dbReference>
<accession>A0AAE3FQR8</accession>
<evidence type="ECO:0000256" key="2">
    <source>
        <dbReference type="ARBA" id="ARBA00008929"/>
    </source>
</evidence>
<feature type="transmembrane region" description="Helical" evidence="7">
    <location>
        <begin position="338"/>
        <end position="361"/>
    </location>
</feature>
<dbReference type="PANTHER" id="PTHR34856">
    <property type="entry name" value="PROTEIN NRFD"/>
    <property type="match status" value="1"/>
</dbReference>
<dbReference type="PANTHER" id="PTHR34856:SF2">
    <property type="entry name" value="PROTEIN NRFD"/>
    <property type="match status" value="1"/>
</dbReference>